<dbReference type="InterPro" id="IPR050597">
    <property type="entry name" value="Cytochrome_c_Oxidase_Subunit"/>
</dbReference>
<dbReference type="InterPro" id="IPR009056">
    <property type="entry name" value="Cyt_c-like_dom"/>
</dbReference>
<keyword evidence="5" id="KW-0574">Periplasm</keyword>
<name>A0A1U9URF2_CUPNE</name>
<evidence type="ECO:0000256" key="5">
    <source>
        <dbReference type="ARBA" id="ARBA00022764"/>
    </source>
</evidence>
<feature type="domain" description="Cytochrome c" evidence="10">
    <location>
        <begin position="133"/>
        <end position="214"/>
    </location>
</feature>
<feature type="binding site" description="axial binding residue" evidence="9">
    <location>
        <position position="59"/>
    </location>
    <ligand>
        <name>heme c</name>
        <dbReference type="ChEBI" id="CHEBI:61717"/>
        <label>1</label>
    </ligand>
    <ligandPart>
        <name>Fe</name>
        <dbReference type="ChEBI" id="CHEBI:18248"/>
    </ligandPart>
</feature>
<dbReference type="PIRSF" id="PIRSF000005">
    <property type="entry name" value="Cytochrome_c4"/>
    <property type="match status" value="1"/>
</dbReference>
<reference evidence="12" key="1">
    <citation type="submission" date="2017-02" db="EMBL/GenBank/DDBJ databases">
        <title>Complete genome sequence of Cupriavidus necator strain NH9, a 3-chlorobenzoate degrader.</title>
        <authorList>
            <person name="Moriuchi R."/>
            <person name="Dohra H."/>
            <person name="Ogawa N."/>
        </authorList>
    </citation>
    <scope>NUCLEOTIDE SEQUENCE [LARGE SCALE GENOMIC DNA]</scope>
    <source>
        <strain evidence="12">NH9</strain>
    </source>
</reference>
<gene>
    <name evidence="11" type="ORF">BJN34_13270</name>
</gene>
<accession>A0A1U9URF2</accession>
<dbReference type="Pfam" id="PF00034">
    <property type="entry name" value="Cytochrom_C"/>
    <property type="match status" value="2"/>
</dbReference>
<feature type="binding site" description="covalent" evidence="8">
    <location>
        <position position="147"/>
    </location>
    <ligand>
        <name>heme c</name>
        <dbReference type="ChEBI" id="CHEBI:61717"/>
        <label>2</label>
    </ligand>
</feature>
<dbReference type="GO" id="GO:0042597">
    <property type="term" value="C:periplasmic space"/>
    <property type="evidence" value="ECO:0007669"/>
    <property type="project" value="UniProtKB-SubCell"/>
</dbReference>
<dbReference type="PANTHER" id="PTHR33751:SF9">
    <property type="entry name" value="CYTOCHROME C4"/>
    <property type="match status" value="1"/>
</dbReference>
<organism evidence="11 12">
    <name type="scientific">Cupriavidus necator</name>
    <name type="common">Alcaligenes eutrophus</name>
    <name type="synonym">Ralstonia eutropha</name>
    <dbReference type="NCBI Taxonomy" id="106590"/>
    <lineage>
        <taxon>Bacteria</taxon>
        <taxon>Pseudomonadati</taxon>
        <taxon>Pseudomonadota</taxon>
        <taxon>Betaproteobacteria</taxon>
        <taxon>Burkholderiales</taxon>
        <taxon>Burkholderiaceae</taxon>
        <taxon>Cupriavidus</taxon>
    </lineage>
</organism>
<dbReference type="InterPro" id="IPR024167">
    <property type="entry name" value="Cytochrome_c4-like"/>
</dbReference>
<evidence type="ECO:0000256" key="8">
    <source>
        <dbReference type="PIRSR" id="PIRSR000005-1"/>
    </source>
</evidence>
<feature type="binding site" description="axial binding residue" evidence="9">
    <location>
        <position position="98"/>
    </location>
    <ligand>
        <name>heme c</name>
        <dbReference type="ChEBI" id="CHEBI:61717"/>
        <label>1</label>
    </ligand>
    <ligandPart>
        <name>Fe</name>
        <dbReference type="ChEBI" id="CHEBI:18248"/>
    </ligandPart>
</feature>
<dbReference type="AlphaFoldDB" id="A0A1U9URF2"/>
<dbReference type="SUPFAM" id="SSF46626">
    <property type="entry name" value="Cytochrome c"/>
    <property type="match status" value="2"/>
</dbReference>
<feature type="binding site" description="covalent" evidence="8">
    <location>
        <position position="55"/>
    </location>
    <ligand>
        <name>heme c</name>
        <dbReference type="ChEBI" id="CHEBI:61717"/>
        <label>1</label>
    </ligand>
</feature>
<evidence type="ECO:0000313" key="11">
    <source>
        <dbReference type="EMBL" id="AQV94851.1"/>
    </source>
</evidence>
<dbReference type="GO" id="GO:0009055">
    <property type="term" value="F:electron transfer activity"/>
    <property type="evidence" value="ECO:0007669"/>
    <property type="project" value="InterPro"/>
</dbReference>
<dbReference type="Gene3D" id="1.10.760.10">
    <property type="entry name" value="Cytochrome c-like domain"/>
    <property type="match status" value="2"/>
</dbReference>
<evidence type="ECO:0000256" key="2">
    <source>
        <dbReference type="ARBA" id="ARBA00022448"/>
    </source>
</evidence>
<evidence type="ECO:0000256" key="6">
    <source>
        <dbReference type="ARBA" id="ARBA00022982"/>
    </source>
</evidence>
<evidence type="ECO:0000256" key="1">
    <source>
        <dbReference type="ARBA" id="ARBA00004418"/>
    </source>
</evidence>
<dbReference type="PROSITE" id="PS51007">
    <property type="entry name" value="CYTC"/>
    <property type="match status" value="2"/>
</dbReference>
<feature type="binding site" description="covalent" evidence="8">
    <location>
        <position position="150"/>
    </location>
    <ligand>
        <name>heme c</name>
        <dbReference type="ChEBI" id="CHEBI:61717"/>
        <label>2</label>
    </ligand>
</feature>
<feature type="binding site" description="covalent" evidence="8">
    <location>
        <position position="58"/>
    </location>
    <ligand>
        <name>heme c</name>
        <dbReference type="ChEBI" id="CHEBI:61717"/>
        <label>1</label>
    </ligand>
</feature>
<keyword evidence="7 9" id="KW-0408">Iron</keyword>
<evidence type="ECO:0000256" key="3">
    <source>
        <dbReference type="ARBA" id="ARBA00022617"/>
    </source>
</evidence>
<dbReference type="KEGG" id="cuh:BJN34_13270"/>
<dbReference type="GO" id="GO:0020037">
    <property type="term" value="F:heme binding"/>
    <property type="evidence" value="ECO:0007669"/>
    <property type="project" value="InterPro"/>
</dbReference>
<sequence>MKKLILAAVLAIAAILLVIFGPDLLDLYRLDRYIDASAEAYQADGGPWPHVNDVCFGCHGVKGNSLHQGYPSLAGQPAVYLETQLHNFASGARSNPNMGPLAMTMGDAQIKELADYFSKVTPAANGYFKPDPQLRGKGQQLVTTGNCAACHGAQLMGHDQFPRLAGQGYDYTLAQFDAFASGTRSEPTGMMKSIAERTSPEDRKAIANYLASLEPKQH</sequence>
<evidence type="ECO:0000256" key="7">
    <source>
        <dbReference type="ARBA" id="ARBA00023004"/>
    </source>
</evidence>
<dbReference type="PANTHER" id="PTHR33751">
    <property type="entry name" value="CBB3-TYPE CYTOCHROME C OXIDASE SUBUNIT FIXP"/>
    <property type="match status" value="1"/>
</dbReference>
<keyword evidence="3 8" id="KW-0349">Heme</keyword>
<evidence type="ECO:0000259" key="10">
    <source>
        <dbReference type="PROSITE" id="PS51007"/>
    </source>
</evidence>
<feature type="domain" description="Cytochrome c" evidence="10">
    <location>
        <begin position="32"/>
        <end position="121"/>
    </location>
</feature>
<keyword evidence="2" id="KW-0813">Transport</keyword>
<dbReference type="RefSeq" id="WP_078197021.1">
    <property type="nucleotide sequence ID" value="NZ_CP017757.2"/>
</dbReference>
<dbReference type="GO" id="GO:0005506">
    <property type="term" value="F:iron ion binding"/>
    <property type="evidence" value="ECO:0007669"/>
    <property type="project" value="InterPro"/>
</dbReference>
<evidence type="ECO:0000256" key="4">
    <source>
        <dbReference type="ARBA" id="ARBA00022723"/>
    </source>
</evidence>
<feature type="binding site" description="axial binding residue" evidence="9">
    <location>
        <position position="151"/>
    </location>
    <ligand>
        <name>heme c</name>
        <dbReference type="ChEBI" id="CHEBI:61717"/>
        <label>2</label>
    </ligand>
    <ligandPart>
        <name>Fe</name>
        <dbReference type="ChEBI" id="CHEBI:18248"/>
    </ligandPart>
</feature>
<comment type="subcellular location">
    <subcellularLocation>
        <location evidence="1">Periplasm</location>
    </subcellularLocation>
</comment>
<proteinExistence type="predicted"/>
<evidence type="ECO:0000313" key="12">
    <source>
        <dbReference type="Proteomes" id="UP000189627"/>
    </source>
</evidence>
<protein>
    <submittedName>
        <fullName evidence="11">Cytochrome C</fullName>
    </submittedName>
</protein>
<keyword evidence="4 9" id="KW-0479">Metal-binding</keyword>
<evidence type="ECO:0000256" key="9">
    <source>
        <dbReference type="PIRSR" id="PIRSR000005-2"/>
    </source>
</evidence>
<comment type="PTM">
    <text evidence="8">Binds 2 heme c groups covalently per subunit.</text>
</comment>
<dbReference type="Proteomes" id="UP000189627">
    <property type="component" value="Chromosome 1"/>
</dbReference>
<keyword evidence="6" id="KW-0249">Electron transport</keyword>
<dbReference type="InterPro" id="IPR036909">
    <property type="entry name" value="Cyt_c-like_dom_sf"/>
</dbReference>
<dbReference type="OrthoDB" id="5295860at2"/>
<feature type="binding site" description="axial binding residue" evidence="9">
    <location>
        <position position="191"/>
    </location>
    <ligand>
        <name>heme c</name>
        <dbReference type="ChEBI" id="CHEBI:61717"/>
        <label>2</label>
    </ligand>
    <ligandPart>
        <name>Fe</name>
        <dbReference type="ChEBI" id="CHEBI:18248"/>
    </ligandPart>
</feature>
<dbReference type="EMBL" id="CP017757">
    <property type="protein sequence ID" value="AQV94851.1"/>
    <property type="molecule type" value="Genomic_DNA"/>
</dbReference>